<evidence type="ECO:0000256" key="1">
    <source>
        <dbReference type="ARBA" id="ARBA00004533"/>
    </source>
</evidence>
<dbReference type="EMBL" id="NGKM01000028">
    <property type="protein sequence ID" value="OWK65121.1"/>
    <property type="molecule type" value="Genomic_DNA"/>
</dbReference>
<evidence type="ECO:0000313" key="13">
    <source>
        <dbReference type="Proteomes" id="UP000179937"/>
    </source>
</evidence>
<dbReference type="Proteomes" id="UP000470018">
    <property type="component" value="Unassembled WGS sequence"/>
</dbReference>
<evidence type="ECO:0000313" key="14">
    <source>
        <dbReference type="Proteomes" id="UP000197394"/>
    </source>
</evidence>
<organism evidence="9 13">
    <name type="scientific">Acinetobacter baumannii</name>
    <dbReference type="NCBI Taxonomy" id="470"/>
    <lineage>
        <taxon>Bacteria</taxon>
        <taxon>Pseudomonadati</taxon>
        <taxon>Pseudomonadota</taxon>
        <taxon>Gammaproteobacteria</taxon>
        <taxon>Moraxellales</taxon>
        <taxon>Moraxellaceae</taxon>
        <taxon>Acinetobacter</taxon>
        <taxon>Acinetobacter calcoaceticus/baumannii complex</taxon>
    </lineage>
</organism>
<reference evidence="9 13" key="1">
    <citation type="submission" date="2016-05" db="EMBL/GenBank/DDBJ databases">
        <title>The evolution of Acinetobacter baumannii in vivo.</title>
        <authorList>
            <person name="Hua X."/>
            <person name="Yu Y."/>
        </authorList>
    </citation>
    <scope>NUCLEOTIDE SEQUENCE [LARGE SCALE GENOMIC DNA]</scope>
    <source>
        <strain evidence="9 13">XH647</strain>
    </source>
</reference>
<dbReference type="Proteomes" id="UP000664966">
    <property type="component" value="Chromosome"/>
</dbReference>
<evidence type="ECO:0000313" key="12">
    <source>
        <dbReference type="EMBL" id="QTK44759.1"/>
    </source>
</evidence>
<dbReference type="EMBL" id="JAAGTY010000005">
    <property type="protein sequence ID" value="NDW40707.1"/>
    <property type="molecule type" value="Genomic_DNA"/>
</dbReference>
<evidence type="ECO:0000313" key="11">
    <source>
        <dbReference type="EMBL" id="PQH52244.1"/>
    </source>
</evidence>
<dbReference type="Proteomes" id="UP000179937">
    <property type="component" value="Unassembled WGS sequence"/>
</dbReference>
<evidence type="ECO:0000256" key="7">
    <source>
        <dbReference type="SAM" id="Phobius"/>
    </source>
</evidence>
<name>A0A090B4K4_ACIBA</name>
<reference evidence="11 15" key="3">
    <citation type="journal article" date="2018" name="J. Antimicrob. Chemother.">
        <title>Phylogenomics of colistin-susceptible and resistant XDR Acinetobacter baumannii.</title>
        <authorList>
            <person name="Mustapha M."/>
            <person name="Li B."/>
            <person name="Pacey M.P."/>
            <person name="Mettus R.T."/>
            <person name="McElheny C.L."/>
            <person name="Ernst R.K."/>
            <person name="Cooper V.S."/>
            <person name="Doi Y."/>
        </authorList>
    </citation>
    <scope>NUCLEOTIDE SEQUENCE [LARGE SCALE GENOMIC DNA]</scope>
    <source>
        <strain evidence="11 15">R20</strain>
    </source>
</reference>
<gene>
    <name evidence="9" type="ORF">A7M90_04120</name>
    <name evidence="11" type="ORF">C5U34_11595</name>
    <name evidence="10" type="ORF">CBE85_18365</name>
    <name evidence="8" type="ORF">G3N53_06425</name>
    <name evidence="12" type="ORF">J6E47_06815</name>
</gene>
<dbReference type="EMBL" id="PUDN01000049">
    <property type="protein sequence ID" value="PQH52244.1"/>
    <property type="molecule type" value="Genomic_DNA"/>
</dbReference>
<feature type="transmembrane region" description="Helical" evidence="7">
    <location>
        <begin position="201"/>
        <end position="224"/>
    </location>
</feature>
<reference evidence="12" key="5">
    <citation type="submission" date="2021-03" db="EMBL/GenBank/DDBJ databases">
        <title>Complete genome sequencing of Acinetobacter baumannii.</title>
        <authorList>
            <person name="Yadav B."/>
            <person name="Makwana N."/>
            <person name="Kharat A.S."/>
            <person name="Veeraraghavan B."/>
            <person name="Vijayakumar S."/>
            <person name="Priya M."/>
        </authorList>
    </citation>
    <scope>NUCLEOTIDE SEQUENCE</scope>
    <source>
        <strain evidence="12">KSK6</strain>
    </source>
</reference>
<evidence type="ECO:0000256" key="3">
    <source>
        <dbReference type="ARBA" id="ARBA00022519"/>
    </source>
</evidence>
<protein>
    <submittedName>
        <fullName evidence="9">Paraquat-inducible protein A</fullName>
    </submittedName>
</protein>
<accession>A0A090B4K4</accession>
<keyword evidence="6 7" id="KW-0472">Membrane</keyword>
<evidence type="ECO:0000256" key="4">
    <source>
        <dbReference type="ARBA" id="ARBA00022692"/>
    </source>
</evidence>
<evidence type="ECO:0000313" key="15">
    <source>
        <dbReference type="Proteomes" id="UP000239276"/>
    </source>
</evidence>
<evidence type="ECO:0000313" key="8">
    <source>
        <dbReference type="EMBL" id="NDW40707.1"/>
    </source>
</evidence>
<keyword evidence="4 7" id="KW-0812">Transmembrane</keyword>
<dbReference type="PATRIC" id="fig|470.1577.peg.4049"/>
<dbReference type="InterPro" id="IPR051800">
    <property type="entry name" value="PqiA-PqiB_transport"/>
</dbReference>
<evidence type="ECO:0000313" key="9">
    <source>
        <dbReference type="EMBL" id="OIG72242.1"/>
    </source>
</evidence>
<evidence type="ECO:0000313" key="16">
    <source>
        <dbReference type="Proteomes" id="UP000470018"/>
    </source>
</evidence>
<reference evidence="8 16" key="4">
    <citation type="submission" date="2020-02" db="EMBL/GenBank/DDBJ databases">
        <title>Whole genome shot-gun sequencing of clinical Carbapenem resistant A. baumannii.</title>
        <authorList>
            <person name="Veeraraghavan B."/>
            <person name="Mathur P."/>
            <person name="Vijayakumar S."/>
            <person name="Vasudevan K."/>
            <person name="Lincy M."/>
            <person name="Kirubananthan A."/>
        </authorList>
    </citation>
    <scope>NUCLEOTIDE SEQUENCE [LARGE SCALE GENOMIC DNA]</scope>
    <source>
        <strain evidence="8 16">SP816</strain>
    </source>
</reference>
<dbReference type="AlphaFoldDB" id="A0A090B4K4"/>
<evidence type="ECO:0000256" key="5">
    <source>
        <dbReference type="ARBA" id="ARBA00022989"/>
    </source>
</evidence>
<keyword evidence="3" id="KW-0997">Cell inner membrane</keyword>
<dbReference type="Proteomes" id="UP000197394">
    <property type="component" value="Unassembled WGS sequence"/>
</dbReference>
<proteinExistence type="predicted"/>
<dbReference type="PANTHER" id="PTHR30462">
    <property type="entry name" value="INTERMEMBRANE TRANSPORT PROTEIN PQIB-RELATED"/>
    <property type="match status" value="1"/>
</dbReference>
<feature type="transmembrane region" description="Helical" evidence="7">
    <location>
        <begin position="122"/>
        <end position="153"/>
    </location>
</feature>
<comment type="subcellular location">
    <subcellularLocation>
        <location evidence="1">Cell inner membrane</location>
    </subcellularLocation>
</comment>
<keyword evidence="2" id="KW-1003">Cell membrane</keyword>
<keyword evidence="5 7" id="KW-1133">Transmembrane helix</keyword>
<dbReference type="Proteomes" id="UP000239276">
    <property type="component" value="Unassembled WGS sequence"/>
</dbReference>
<dbReference type="InterPro" id="IPR007498">
    <property type="entry name" value="PqiA-like"/>
</dbReference>
<dbReference type="RefSeq" id="WP_045543946.1">
    <property type="nucleotide sequence ID" value="NZ_AP014649.1"/>
</dbReference>
<reference evidence="10 14" key="2">
    <citation type="submission" date="2017-05" db="EMBL/GenBank/DDBJ databases">
        <title>Draft genome sequence of MDR A. baumannii AB360.</title>
        <authorList>
            <person name="Wareham D.W."/>
            <person name="Bean D.C."/>
        </authorList>
    </citation>
    <scope>NUCLEOTIDE SEQUENCE [LARGE SCALE GENOMIC DNA]</scope>
    <source>
        <strain evidence="10 14">AB360</strain>
    </source>
</reference>
<dbReference type="GO" id="GO:0005886">
    <property type="term" value="C:plasma membrane"/>
    <property type="evidence" value="ECO:0007669"/>
    <property type="project" value="UniProtKB-SubCell"/>
</dbReference>
<dbReference type="EMBL" id="LYKI01000023">
    <property type="protein sequence ID" value="OIG72242.1"/>
    <property type="molecule type" value="Genomic_DNA"/>
</dbReference>
<dbReference type="Pfam" id="PF04403">
    <property type="entry name" value="PqiA"/>
    <property type="match status" value="1"/>
</dbReference>
<evidence type="ECO:0000256" key="2">
    <source>
        <dbReference type="ARBA" id="ARBA00022475"/>
    </source>
</evidence>
<feature type="transmembrane region" description="Helical" evidence="7">
    <location>
        <begin position="174"/>
        <end position="195"/>
    </location>
</feature>
<sequence length="269" mass="29937">MKTIKNVTQTQSSQQGSVLKQYPRAKDLSLIVCHCCGVVNSAQNEKRQLNQSHQVLRCIRCNSVLHSRKPASLNRTFALVVAATILYIPANVLPMTVTDSLLGSQQDTIMSGVIYFWQSGDYLVSVVIFMASIFIPMLKLLILYFLLVAVYLQQSSAWKFLPEQCVKLYRVVEFIGRWSMIDVFVVALLTALIQIQSLATILAGPGSIAFGAVVVLTMFASLSFDPRLIWDNFYASQNTNKPSTFASNKTKIIQAEHPPLNNDSINPSQ</sequence>
<dbReference type="PANTHER" id="PTHR30462:SF3">
    <property type="entry name" value="INTERMEMBRANE TRANSPORT PROTEIN PQIA"/>
    <property type="match status" value="1"/>
</dbReference>
<feature type="transmembrane region" description="Helical" evidence="7">
    <location>
        <begin position="77"/>
        <end position="102"/>
    </location>
</feature>
<evidence type="ECO:0000256" key="6">
    <source>
        <dbReference type="ARBA" id="ARBA00023136"/>
    </source>
</evidence>
<evidence type="ECO:0000313" key="10">
    <source>
        <dbReference type="EMBL" id="OWK65121.1"/>
    </source>
</evidence>
<dbReference type="EMBL" id="CP072270">
    <property type="protein sequence ID" value="QTK44759.1"/>
    <property type="molecule type" value="Genomic_DNA"/>
</dbReference>